<proteinExistence type="predicted"/>
<feature type="domain" description="Glycosyltransferase 2-like" evidence="1">
    <location>
        <begin position="6"/>
        <end position="145"/>
    </location>
</feature>
<dbReference type="PANTHER" id="PTHR43685">
    <property type="entry name" value="GLYCOSYLTRANSFERASE"/>
    <property type="match status" value="1"/>
</dbReference>
<dbReference type="Pfam" id="PF00535">
    <property type="entry name" value="Glycos_transf_2"/>
    <property type="match status" value="1"/>
</dbReference>
<evidence type="ECO:0000313" key="3">
    <source>
        <dbReference type="Proteomes" id="UP000478417"/>
    </source>
</evidence>
<evidence type="ECO:0000259" key="1">
    <source>
        <dbReference type="Pfam" id="PF00535"/>
    </source>
</evidence>
<dbReference type="InterPro" id="IPR001173">
    <property type="entry name" value="Glyco_trans_2-like"/>
</dbReference>
<organism evidence="2 3">
    <name type="scientific">Oceanipulchritudo coccoides</name>
    <dbReference type="NCBI Taxonomy" id="2706888"/>
    <lineage>
        <taxon>Bacteria</taxon>
        <taxon>Pseudomonadati</taxon>
        <taxon>Verrucomicrobiota</taxon>
        <taxon>Opitutia</taxon>
        <taxon>Puniceicoccales</taxon>
        <taxon>Oceanipulchritudinaceae</taxon>
        <taxon>Oceanipulchritudo</taxon>
    </lineage>
</organism>
<dbReference type="EMBL" id="JAAGNX010000002">
    <property type="protein sequence ID" value="NDV62235.1"/>
    <property type="molecule type" value="Genomic_DNA"/>
</dbReference>
<keyword evidence="2" id="KW-0808">Transferase</keyword>
<dbReference type="Gene3D" id="3.90.550.10">
    <property type="entry name" value="Spore Coat Polysaccharide Biosynthesis Protein SpsA, Chain A"/>
    <property type="match status" value="1"/>
</dbReference>
<dbReference type="GO" id="GO:0016740">
    <property type="term" value="F:transferase activity"/>
    <property type="evidence" value="ECO:0007669"/>
    <property type="project" value="UniProtKB-KW"/>
</dbReference>
<dbReference type="AlphaFoldDB" id="A0A6B2M353"/>
<sequence length="279" mass="32075">MAEVGIIMRTQSRPMLLERAIQSVCDQSFKDWELVIVRENNSPDTVDQVLESLSPENRSKVRHIHLQEAVTEGAALNAGRMLLESRFVLVHDDGNSLHPEFLERTTGYLKAPAHPSVKGVVTGTEQVFERVEEASIETTSRAPFNDWLQHISMRRLLAENVIASIAFLYDREACEKAGGFDESLPVLYDWEFYVRFLTLYEIAVLPEVLAFMHQRGEPSDAHEHAQRRLFFDNLLRNRWLRSDIQNGRTGPGVIANEARMLRNLTQKFKKRSLRLFKKA</sequence>
<dbReference type="SUPFAM" id="SSF53448">
    <property type="entry name" value="Nucleotide-diphospho-sugar transferases"/>
    <property type="match status" value="1"/>
</dbReference>
<keyword evidence="3" id="KW-1185">Reference proteome</keyword>
<protein>
    <submittedName>
        <fullName evidence="2">Glycosyltransferase family 2 protein</fullName>
    </submittedName>
</protein>
<dbReference type="CDD" id="cd00761">
    <property type="entry name" value="Glyco_tranf_GTA_type"/>
    <property type="match status" value="1"/>
</dbReference>
<dbReference type="PANTHER" id="PTHR43685:SF11">
    <property type="entry name" value="GLYCOSYLTRANSFERASE TAGX-RELATED"/>
    <property type="match status" value="1"/>
</dbReference>
<gene>
    <name evidence="2" type="ORF">G0Q06_07230</name>
</gene>
<dbReference type="RefSeq" id="WP_338045115.1">
    <property type="nucleotide sequence ID" value="NZ_JAAGNX010000002.1"/>
</dbReference>
<dbReference type="InterPro" id="IPR029044">
    <property type="entry name" value="Nucleotide-diphossugar_trans"/>
</dbReference>
<evidence type="ECO:0000313" key="2">
    <source>
        <dbReference type="EMBL" id="NDV62235.1"/>
    </source>
</evidence>
<name>A0A6B2M353_9BACT</name>
<reference evidence="2 3" key="1">
    <citation type="submission" date="2020-02" db="EMBL/GenBank/DDBJ databases">
        <title>Albibacoteraceae fam. nov., the first described family within the subdivision 4 Verrucomicrobia.</title>
        <authorList>
            <person name="Xi F."/>
        </authorList>
    </citation>
    <scope>NUCLEOTIDE SEQUENCE [LARGE SCALE GENOMIC DNA]</scope>
    <source>
        <strain evidence="2 3">CK1056</strain>
    </source>
</reference>
<accession>A0A6B2M353</accession>
<comment type="caution">
    <text evidence="2">The sequence shown here is derived from an EMBL/GenBank/DDBJ whole genome shotgun (WGS) entry which is preliminary data.</text>
</comment>
<dbReference type="InterPro" id="IPR050834">
    <property type="entry name" value="Glycosyltransf_2"/>
</dbReference>
<dbReference type="Proteomes" id="UP000478417">
    <property type="component" value="Unassembled WGS sequence"/>
</dbReference>